<feature type="domain" description="VWFA" evidence="8">
    <location>
        <begin position="205"/>
        <end position="328"/>
    </location>
</feature>
<keyword evidence="5" id="KW-0732">Signal</keyword>
<evidence type="ECO:0000256" key="3">
    <source>
        <dbReference type="ARBA" id="ARBA00022527"/>
    </source>
</evidence>
<dbReference type="AlphaFoldDB" id="A0A084GEB2"/>
<comment type="caution">
    <text evidence="10">The sequence shown here is derived from an EMBL/GenBank/DDBJ whole genome shotgun (WGS) entry which is preliminary data.</text>
</comment>
<dbReference type="InterPro" id="IPR011009">
    <property type="entry name" value="Kinase-like_dom_sf"/>
</dbReference>
<dbReference type="PANTHER" id="PTHR47763">
    <property type="entry name" value="ALPHA-PROTEIN KINASE VWKA"/>
    <property type="match status" value="1"/>
</dbReference>
<keyword evidence="6" id="KW-0418">Kinase</keyword>
<protein>
    <recommendedName>
        <fullName evidence="12">Alpha-type protein kinase domain-containing protein</fullName>
    </recommendedName>
</protein>
<dbReference type="PANTHER" id="PTHR47763:SF4">
    <property type="entry name" value="ALPHA-PROTEIN KINASE VWKA"/>
    <property type="match status" value="1"/>
</dbReference>
<feature type="domain" description="Alpha-type protein kinase" evidence="9">
    <location>
        <begin position="506"/>
        <end position="701"/>
    </location>
</feature>
<organism evidence="10 11">
    <name type="scientific">Pseudallescheria apiosperma</name>
    <name type="common">Scedosporium apiospermum</name>
    <dbReference type="NCBI Taxonomy" id="563466"/>
    <lineage>
        <taxon>Eukaryota</taxon>
        <taxon>Fungi</taxon>
        <taxon>Dikarya</taxon>
        <taxon>Ascomycota</taxon>
        <taxon>Pezizomycotina</taxon>
        <taxon>Sordariomycetes</taxon>
        <taxon>Hypocreomycetidae</taxon>
        <taxon>Microascales</taxon>
        <taxon>Microascaceae</taxon>
        <taxon>Scedosporium</taxon>
    </lineage>
</organism>
<dbReference type="SUPFAM" id="SSF56112">
    <property type="entry name" value="Protein kinase-like (PK-like)"/>
    <property type="match status" value="1"/>
</dbReference>
<keyword evidence="2" id="KW-0964">Secreted</keyword>
<dbReference type="HOGENOM" id="CLU_011332_0_0_1"/>
<evidence type="ECO:0000256" key="2">
    <source>
        <dbReference type="ARBA" id="ARBA00022525"/>
    </source>
</evidence>
<evidence type="ECO:0000259" key="8">
    <source>
        <dbReference type="PROSITE" id="PS50234"/>
    </source>
</evidence>
<dbReference type="InterPro" id="IPR002035">
    <property type="entry name" value="VWF_A"/>
</dbReference>
<proteinExistence type="predicted"/>
<evidence type="ECO:0008006" key="12">
    <source>
        <dbReference type="Google" id="ProtNLM"/>
    </source>
</evidence>
<dbReference type="GO" id="GO:0004674">
    <property type="term" value="F:protein serine/threonine kinase activity"/>
    <property type="evidence" value="ECO:0007669"/>
    <property type="project" value="UniProtKB-KW"/>
</dbReference>
<dbReference type="VEuPathDB" id="FungiDB:SAPIO_CDS1444"/>
<evidence type="ECO:0000256" key="6">
    <source>
        <dbReference type="ARBA" id="ARBA00022777"/>
    </source>
</evidence>
<evidence type="ECO:0000256" key="7">
    <source>
        <dbReference type="SAM" id="MobiDB-lite"/>
    </source>
</evidence>
<dbReference type="InterPro" id="IPR056861">
    <property type="entry name" value="HMCN1-like_VWA"/>
</dbReference>
<evidence type="ECO:0000256" key="1">
    <source>
        <dbReference type="ARBA" id="ARBA00004613"/>
    </source>
</evidence>
<dbReference type="CDD" id="cd00198">
    <property type="entry name" value="vWFA"/>
    <property type="match status" value="1"/>
</dbReference>
<accession>A0A084GEB2</accession>
<dbReference type="PROSITE" id="PS50234">
    <property type="entry name" value="VWFA"/>
    <property type="match status" value="1"/>
</dbReference>
<dbReference type="KEGG" id="sapo:SAPIO_CDS1444"/>
<comment type="subcellular location">
    <subcellularLocation>
        <location evidence="1">Secreted</location>
    </subcellularLocation>
</comment>
<dbReference type="PROSITE" id="PS51158">
    <property type="entry name" value="ALPHA_KINASE"/>
    <property type="match status" value="1"/>
</dbReference>
<keyword evidence="4" id="KW-0808">Transferase</keyword>
<keyword evidence="11" id="KW-1185">Reference proteome</keyword>
<keyword evidence="3" id="KW-0723">Serine/threonine-protein kinase</keyword>
<reference evidence="10 11" key="1">
    <citation type="journal article" date="2014" name="Genome Announc.">
        <title>Draft genome sequence of the pathogenic fungus Scedosporium apiospermum.</title>
        <authorList>
            <person name="Vandeputte P."/>
            <person name="Ghamrawi S."/>
            <person name="Rechenmann M."/>
            <person name="Iltis A."/>
            <person name="Giraud S."/>
            <person name="Fleury M."/>
            <person name="Thornton C."/>
            <person name="Delhaes L."/>
            <person name="Meyer W."/>
            <person name="Papon N."/>
            <person name="Bouchara J.P."/>
        </authorList>
    </citation>
    <scope>NUCLEOTIDE SEQUENCE [LARGE SCALE GENOMIC DNA]</scope>
    <source>
        <strain evidence="10 11">IHEM 14462</strain>
    </source>
</reference>
<gene>
    <name evidence="10" type="ORF">SAPIO_CDS1444</name>
</gene>
<dbReference type="OrthoDB" id="301415at2759"/>
<dbReference type="InterPro" id="IPR036465">
    <property type="entry name" value="vWFA_dom_sf"/>
</dbReference>
<dbReference type="SMART" id="SM00811">
    <property type="entry name" value="Alpha_kinase"/>
    <property type="match status" value="1"/>
</dbReference>
<dbReference type="OMA" id="AHDDNIK"/>
<dbReference type="GeneID" id="27720516"/>
<evidence type="ECO:0000259" key="9">
    <source>
        <dbReference type="PROSITE" id="PS51158"/>
    </source>
</evidence>
<dbReference type="Gene3D" id="3.20.200.10">
    <property type="entry name" value="MHCK/EF2 kinase"/>
    <property type="match status" value="2"/>
</dbReference>
<name>A0A084GEB2_PSEDA</name>
<feature type="region of interest" description="Disordered" evidence="7">
    <location>
        <begin position="34"/>
        <end position="93"/>
    </location>
</feature>
<dbReference type="SUPFAM" id="SSF53300">
    <property type="entry name" value="vWA-like"/>
    <property type="match status" value="1"/>
</dbReference>
<dbReference type="Proteomes" id="UP000028545">
    <property type="component" value="Unassembled WGS sequence"/>
</dbReference>
<dbReference type="Gene3D" id="3.40.50.410">
    <property type="entry name" value="von Willebrand factor, type A domain"/>
    <property type="match status" value="1"/>
</dbReference>
<feature type="compositionally biased region" description="Low complexity" evidence="7">
    <location>
        <begin position="43"/>
        <end position="57"/>
    </location>
</feature>
<dbReference type="EMBL" id="JOWA01000066">
    <property type="protein sequence ID" value="KEZ45674.1"/>
    <property type="molecule type" value="Genomic_DNA"/>
</dbReference>
<dbReference type="InterPro" id="IPR004166">
    <property type="entry name" value="a-kinase_dom"/>
</dbReference>
<dbReference type="Pfam" id="PF02816">
    <property type="entry name" value="Alpha_kinase"/>
    <property type="match status" value="1"/>
</dbReference>
<evidence type="ECO:0000256" key="5">
    <source>
        <dbReference type="ARBA" id="ARBA00022729"/>
    </source>
</evidence>
<evidence type="ECO:0000313" key="10">
    <source>
        <dbReference type="EMBL" id="KEZ45674.1"/>
    </source>
</evidence>
<sequence>MSGNPLLPAAASVARSQFAPEDLHSRANAMLRASLASGDIGESSHTPQSSITSSQPSRDSLRSRAKAMFRASFSRGDPRASSSTTRLSKSPPRTMERIEAGDALPSLPPSYVTEAEYQIVQAPSSPPPTTTSTMMRMKYEQALVEKREAERVAADLRREADLGPSELVAEKRVLELKYEALKAKKAASVRSGSGTELFKKAYSTDVLFLMDTTSSMLSHIKAAKDQIKSIVTSIKTAFMDVADLRVAIVGYRDHEDDPNIEFLDFTRDTNEMRRFLSGLEATGGGDTPEDVLGGIQQALKANWQSQTRVIIHIADAPPHGRDLNDLEEGEDDYPNPGSEPHRLTYEKLIKQMIKFNIHYTLLRIHKFTDRMAHAFFQVYAAASGGAYCKLHPSNVFYGRPSGTTEASRNTTTATAVQFQELELGISLHDLKGLVLQSVTTSASIVGTHLAALSTSRALIPRLFGPSSVRLETTPPRWDEEGWLDQTLVVEAYFPDVVIDGRVYLDDMMKDDENIKITTTNLTIHMRSRPFDQGAIRFASYARTEASTNKLVVKTFKDGGKKKLAHLVEDMRCQALCKAFAFEFNALLKLEYSLDFVIAACLKPKGPGSSGKLMSLEPFIKGNYIKYSSNFGFVADLPGDKINMAAQAFSHFTFERSRGNFLTRDPRQFGLSETNAGESGIMAFFATHKCNSICRKLGLRSDKTWRELIVVKRAHETAVMIYSKSGFTVSTIPVLHNAVKSIIFRCAELLMAFFIYKVFSFFAARSNQFTSYLMFAEDYIQRLLFLTNRGLSRAGLIVFFK</sequence>
<dbReference type="Gene3D" id="3.30.200.20">
    <property type="entry name" value="Phosphorylase Kinase, domain 1"/>
    <property type="match status" value="1"/>
</dbReference>
<dbReference type="CDD" id="cd04515">
    <property type="entry name" value="Alpha_kinase"/>
    <property type="match status" value="1"/>
</dbReference>
<evidence type="ECO:0000313" key="11">
    <source>
        <dbReference type="Proteomes" id="UP000028545"/>
    </source>
</evidence>
<evidence type="ECO:0000256" key="4">
    <source>
        <dbReference type="ARBA" id="ARBA00022679"/>
    </source>
</evidence>
<dbReference type="RefSeq" id="XP_016645473.1">
    <property type="nucleotide sequence ID" value="XM_016784716.1"/>
</dbReference>
<dbReference type="Pfam" id="PF25106">
    <property type="entry name" value="VWA_4"/>
    <property type="match status" value="1"/>
</dbReference>
<dbReference type="InterPro" id="IPR052969">
    <property type="entry name" value="Thr-specific_kinase-like"/>
</dbReference>
<dbReference type="GO" id="GO:0005524">
    <property type="term" value="F:ATP binding"/>
    <property type="evidence" value="ECO:0007669"/>
    <property type="project" value="InterPro"/>
</dbReference>